<keyword evidence="8 13" id="KW-0378">Hydrolase</keyword>
<evidence type="ECO:0000256" key="6">
    <source>
        <dbReference type="ARBA" id="ARBA00016853"/>
    </source>
</evidence>
<keyword evidence="14" id="KW-1185">Reference proteome</keyword>
<comment type="similarity">
    <text evidence="4">Belongs to the peptidase M20A family.</text>
</comment>
<dbReference type="UniPathway" id="UPA00034">
    <property type="reaction ID" value="UER00021"/>
</dbReference>
<keyword evidence="10" id="KW-0170">Cobalt</keyword>
<accession>A0A378YLL8</accession>
<dbReference type="InterPro" id="IPR002933">
    <property type="entry name" value="Peptidase_M20"/>
</dbReference>
<comment type="cofactor">
    <cofactor evidence="1">
        <name>Co(2+)</name>
        <dbReference type="ChEBI" id="CHEBI:48828"/>
    </cofactor>
</comment>
<evidence type="ECO:0000259" key="12">
    <source>
        <dbReference type="Pfam" id="PF07687"/>
    </source>
</evidence>
<dbReference type="AlphaFoldDB" id="A0A378YLL8"/>
<evidence type="ECO:0000313" key="13">
    <source>
        <dbReference type="EMBL" id="SUA78062.1"/>
    </source>
</evidence>
<evidence type="ECO:0000256" key="11">
    <source>
        <dbReference type="ARBA" id="ARBA00051301"/>
    </source>
</evidence>
<dbReference type="InterPro" id="IPR001261">
    <property type="entry name" value="ArgE/DapE_CS"/>
</dbReference>
<sequence length="409" mass="42917">MDIDALTAAIDERELIEFTRRLVRRYTPREEGRGERAVANLLLATMREWGWSATLFEAEGRPNIVVTVDGGGGEGPMLAFEGHVDVVAEGDVGQWSVDPFGGEIRDGRLYGRGAADMKSGVAAMLYAVRALQLSGPFPGRVRLLLLADEEGMMTGAKAAVAQGFVRDVDGVICGEPEGDEVCPVSKGAMRLRVDFTGVMSHGAIPWQGRNTLPALARAVLGLQDLECRLVREVGGRPPLGAPSITPTVALAGTADQINTIPGSSSLFLDIRTVPGVDHEVLSKRIDRCVDAAARGCGVGSAVTVIDDRPWVATDPDGPLVTALIAGHEIVNGVRPRLGGVPGTTDGTILTAHGGVPSVVYGPGGKWIAHMADEWVAVRDLKRYALTYAVAARLFLTGGSGGSDRGAAVG</sequence>
<dbReference type="EMBL" id="UGRY01000002">
    <property type="protein sequence ID" value="SUA78062.1"/>
    <property type="molecule type" value="Genomic_DNA"/>
</dbReference>
<dbReference type="InterPro" id="IPR011650">
    <property type="entry name" value="Peptidase_M20_dimer"/>
</dbReference>
<dbReference type="GO" id="GO:0009089">
    <property type="term" value="P:lysine biosynthetic process via diaminopimelate"/>
    <property type="evidence" value="ECO:0007669"/>
    <property type="project" value="UniProtKB-UniPathway"/>
</dbReference>
<dbReference type="InterPro" id="IPR036264">
    <property type="entry name" value="Bact_exopeptidase_dim_dom"/>
</dbReference>
<evidence type="ECO:0000256" key="9">
    <source>
        <dbReference type="ARBA" id="ARBA00022833"/>
    </source>
</evidence>
<dbReference type="STRING" id="1406858.GCA_000710895_05097"/>
<name>A0A378YLL8_9NOCA</name>
<dbReference type="PROSITE" id="PS00758">
    <property type="entry name" value="ARGE_DAPE_CPG2_1"/>
    <property type="match status" value="1"/>
</dbReference>
<evidence type="ECO:0000256" key="8">
    <source>
        <dbReference type="ARBA" id="ARBA00022801"/>
    </source>
</evidence>
<dbReference type="PROSITE" id="PS00759">
    <property type="entry name" value="ARGE_DAPE_CPG2_2"/>
    <property type="match status" value="1"/>
</dbReference>
<dbReference type="Proteomes" id="UP000255467">
    <property type="component" value="Unassembled WGS sequence"/>
</dbReference>
<evidence type="ECO:0000256" key="3">
    <source>
        <dbReference type="ARBA" id="ARBA00005130"/>
    </source>
</evidence>
<dbReference type="InterPro" id="IPR010182">
    <property type="entry name" value="ArgE/DapE"/>
</dbReference>
<dbReference type="SUPFAM" id="SSF55031">
    <property type="entry name" value="Bacterial exopeptidase dimerisation domain"/>
    <property type="match status" value="1"/>
</dbReference>
<evidence type="ECO:0000313" key="14">
    <source>
        <dbReference type="Proteomes" id="UP000255467"/>
    </source>
</evidence>
<keyword evidence="7" id="KW-0479">Metal-binding</keyword>
<dbReference type="Gene3D" id="3.40.630.10">
    <property type="entry name" value="Zn peptidases"/>
    <property type="match status" value="2"/>
</dbReference>
<organism evidence="13 14">
    <name type="scientific">Nocardia otitidiscaviarum</name>
    <dbReference type="NCBI Taxonomy" id="1823"/>
    <lineage>
        <taxon>Bacteria</taxon>
        <taxon>Bacillati</taxon>
        <taxon>Actinomycetota</taxon>
        <taxon>Actinomycetes</taxon>
        <taxon>Mycobacteriales</taxon>
        <taxon>Nocardiaceae</taxon>
        <taxon>Nocardia</taxon>
    </lineage>
</organism>
<comment type="pathway">
    <text evidence="3">Amino-acid biosynthesis; L-lysine biosynthesis via DAP pathway; LL-2,6-diaminopimelate from (S)-tetrahydrodipicolinate (succinylase route): step 3/3.</text>
</comment>
<evidence type="ECO:0000256" key="5">
    <source>
        <dbReference type="ARBA" id="ARBA00011921"/>
    </source>
</evidence>
<dbReference type="NCBIfam" id="TIGR01910">
    <property type="entry name" value="DapE-ArgE"/>
    <property type="match status" value="1"/>
</dbReference>
<dbReference type="RefSeq" id="WP_039818812.1">
    <property type="nucleotide sequence ID" value="NZ_UGRY01000002.1"/>
</dbReference>
<dbReference type="PANTHER" id="PTHR43808">
    <property type="entry name" value="ACETYLORNITHINE DEACETYLASE"/>
    <property type="match status" value="1"/>
</dbReference>
<dbReference type="CDD" id="cd08659">
    <property type="entry name" value="M20_ArgE_DapE-like"/>
    <property type="match status" value="1"/>
</dbReference>
<comment type="cofactor">
    <cofactor evidence="2">
        <name>Zn(2+)</name>
        <dbReference type="ChEBI" id="CHEBI:29105"/>
    </cofactor>
</comment>
<dbReference type="InterPro" id="IPR050072">
    <property type="entry name" value="Peptidase_M20A"/>
</dbReference>
<evidence type="ECO:0000256" key="2">
    <source>
        <dbReference type="ARBA" id="ARBA00001947"/>
    </source>
</evidence>
<dbReference type="Pfam" id="PF07687">
    <property type="entry name" value="M20_dimer"/>
    <property type="match status" value="1"/>
</dbReference>
<dbReference type="GO" id="GO:0009014">
    <property type="term" value="F:succinyl-diaminopimelate desuccinylase activity"/>
    <property type="evidence" value="ECO:0007669"/>
    <property type="project" value="UniProtKB-EC"/>
</dbReference>
<keyword evidence="9" id="KW-0862">Zinc</keyword>
<feature type="domain" description="Peptidase M20 dimerisation" evidence="12">
    <location>
        <begin position="186"/>
        <end position="293"/>
    </location>
</feature>
<dbReference type="SUPFAM" id="SSF53187">
    <property type="entry name" value="Zn-dependent exopeptidases"/>
    <property type="match status" value="1"/>
</dbReference>
<evidence type="ECO:0000256" key="10">
    <source>
        <dbReference type="ARBA" id="ARBA00023285"/>
    </source>
</evidence>
<evidence type="ECO:0000256" key="1">
    <source>
        <dbReference type="ARBA" id="ARBA00001941"/>
    </source>
</evidence>
<evidence type="ECO:0000256" key="4">
    <source>
        <dbReference type="ARBA" id="ARBA00006247"/>
    </source>
</evidence>
<comment type="catalytic activity">
    <reaction evidence="11">
        <text>N-succinyl-(2S,6S)-2,6-diaminopimelate + H2O = (2S,6S)-2,6-diaminopimelate + succinate</text>
        <dbReference type="Rhea" id="RHEA:22608"/>
        <dbReference type="ChEBI" id="CHEBI:15377"/>
        <dbReference type="ChEBI" id="CHEBI:30031"/>
        <dbReference type="ChEBI" id="CHEBI:57609"/>
        <dbReference type="ChEBI" id="CHEBI:58087"/>
        <dbReference type="EC" id="3.5.1.18"/>
    </reaction>
</comment>
<dbReference type="EC" id="3.5.1.18" evidence="5"/>
<dbReference type="GO" id="GO:0046872">
    <property type="term" value="F:metal ion binding"/>
    <property type="evidence" value="ECO:0007669"/>
    <property type="project" value="UniProtKB-KW"/>
</dbReference>
<gene>
    <name evidence="13" type="primary">dapE_3</name>
    <name evidence="13" type="ORF">NCTC1934_03288</name>
</gene>
<dbReference type="OrthoDB" id="7055905at2"/>
<protein>
    <recommendedName>
        <fullName evidence="6">Probable succinyl-diaminopimelate desuccinylase</fullName>
        <ecNumber evidence="5">3.5.1.18</ecNumber>
    </recommendedName>
</protein>
<reference evidence="13 14" key="1">
    <citation type="submission" date="2018-06" db="EMBL/GenBank/DDBJ databases">
        <authorList>
            <consortium name="Pathogen Informatics"/>
            <person name="Doyle S."/>
        </authorList>
    </citation>
    <scope>NUCLEOTIDE SEQUENCE [LARGE SCALE GENOMIC DNA]</scope>
    <source>
        <strain evidence="13 14">NCTC1934</strain>
    </source>
</reference>
<proteinExistence type="inferred from homology"/>
<dbReference type="Pfam" id="PF01546">
    <property type="entry name" value="Peptidase_M20"/>
    <property type="match status" value="1"/>
</dbReference>
<evidence type="ECO:0000256" key="7">
    <source>
        <dbReference type="ARBA" id="ARBA00022723"/>
    </source>
</evidence>